<accession>A0A0F9SDE5</accession>
<dbReference type="AlphaFoldDB" id="A0A0F9SDE5"/>
<evidence type="ECO:0000313" key="1">
    <source>
        <dbReference type="EMBL" id="KKN35026.1"/>
    </source>
</evidence>
<gene>
    <name evidence="1" type="ORF">LCGC14_0787750</name>
</gene>
<reference evidence="1" key="1">
    <citation type="journal article" date="2015" name="Nature">
        <title>Complex archaea that bridge the gap between prokaryotes and eukaryotes.</title>
        <authorList>
            <person name="Spang A."/>
            <person name="Saw J.H."/>
            <person name="Jorgensen S.L."/>
            <person name="Zaremba-Niedzwiedzka K."/>
            <person name="Martijn J."/>
            <person name="Lind A.E."/>
            <person name="van Eijk R."/>
            <person name="Schleper C."/>
            <person name="Guy L."/>
            <person name="Ettema T.J."/>
        </authorList>
    </citation>
    <scope>NUCLEOTIDE SEQUENCE</scope>
</reference>
<name>A0A0F9SDE5_9ZZZZ</name>
<protein>
    <submittedName>
        <fullName evidence="1">Uncharacterized protein</fullName>
    </submittedName>
</protein>
<proteinExistence type="predicted"/>
<dbReference type="EMBL" id="LAZR01002068">
    <property type="protein sequence ID" value="KKN35026.1"/>
    <property type="molecule type" value="Genomic_DNA"/>
</dbReference>
<comment type="caution">
    <text evidence="1">The sequence shown here is derived from an EMBL/GenBank/DDBJ whole genome shotgun (WGS) entry which is preliminary data.</text>
</comment>
<organism evidence="1">
    <name type="scientific">marine sediment metagenome</name>
    <dbReference type="NCBI Taxonomy" id="412755"/>
    <lineage>
        <taxon>unclassified sequences</taxon>
        <taxon>metagenomes</taxon>
        <taxon>ecological metagenomes</taxon>
    </lineage>
</organism>
<sequence length="82" mass="9157">MKNDAKLKHLEVAGKERYYYLRFGEGAEDVPDGYLGVATVCLIPVPACDGNTILRGIAFCNPWTSSTRRRGVPSHWGGQFWL</sequence>